<name>A0ABT6PWB3_9PSEU</name>
<organism evidence="1 2">
    <name type="scientific">Saccharopolyspora ipomoeae</name>
    <dbReference type="NCBI Taxonomy" id="3042027"/>
    <lineage>
        <taxon>Bacteria</taxon>
        <taxon>Bacillati</taxon>
        <taxon>Actinomycetota</taxon>
        <taxon>Actinomycetes</taxon>
        <taxon>Pseudonocardiales</taxon>
        <taxon>Pseudonocardiaceae</taxon>
        <taxon>Saccharopolyspora</taxon>
    </lineage>
</organism>
<proteinExistence type="predicted"/>
<dbReference type="EMBL" id="JASAOF010000027">
    <property type="protein sequence ID" value="MDI2032300.1"/>
    <property type="molecule type" value="Genomic_DNA"/>
</dbReference>
<keyword evidence="2" id="KW-1185">Reference proteome</keyword>
<sequence length="123" mass="12751">MAENHGINISGSGQLNADAVAAGPHARAVSYGNSRELRELREQIQQLRAELRRAVDDGELDDGELAGGAVREADELVAAAEEDTPDRGRISRLLAGISSSAGHVGELATAVTNVEGAVSAFFG</sequence>
<comment type="caution">
    <text evidence="1">The sequence shown here is derived from an EMBL/GenBank/DDBJ whole genome shotgun (WGS) entry which is preliminary data.</text>
</comment>
<gene>
    <name evidence="1" type="ORF">QFW96_27020</name>
</gene>
<protein>
    <submittedName>
        <fullName evidence="1">DUF5955 family protein</fullName>
    </submittedName>
</protein>
<evidence type="ECO:0000313" key="1">
    <source>
        <dbReference type="EMBL" id="MDI2032300.1"/>
    </source>
</evidence>
<evidence type="ECO:0000313" key="2">
    <source>
        <dbReference type="Proteomes" id="UP001237595"/>
    </source>
</evidence>
<dbReference type="Proteomes" id="UP001237595">
    <property type="component" value="Unassembled WGS sequence"/>
</dbReference>
<reference evidence="1 2" key="1">
    <citation type="submission" date="2023-04" db="EMBL/GenBank/DDBJ databases">
        <title>Draft genome sequence of Saccharopolyspora sp. TS4A08 isolated from sweet potato rhizospheric soil.</title>
        <authorList>
            <person name="Suksaard P."/>
            <person name="Duangmal K."/>
        </authorList>
    </citation>
    <scope>NUCLEOTIDE SEQUENCE [LARGE SCALE GENOMIC DNA]</scope>
    <source>
        <strain evidence="1 2">TS4A08</strain>
    </source>
</reference>
<dbReference type="RefSeq" id="WP_281458556.1">
    <property type="nucleotide sequence ID" value="NZ_JASAOF010000027.1"/>
</dbReference>
<accession>A0ABT6PWB3</accession>